<keyword evidence="2" id="KW-1133">Transmembrane helix</keyword>
<dbReference type="AlphaFoldDB" id="A0AAW7X0A6"/>
<evidence type="ECO:0000313" key="4">
    <source>
        <dbReference type="EMBL" id="MDO6420917.1"/>
    </source>
</evidence>
<dbReference type="SUPFAM" id="SSF82171">
    <property type="entry name" value="DPP6 N-terminal domain-like"/>
    <property type="match status" value="1"/>
</dbReference>
<feature type="transmembrane region" description="Helical" evidence="2">
    <location>
        <begin position="20"/>
        <end position="38"/>
    </location>
</feature>
<dbReference type="Pfam" id="PF08662">
    <property type="entry name" value="eIF2A"/>
    <property type="match status" value="1"/>
</dbReference>
<dbReference type="InterPro" id="IPR013979">
    <property type="entry name" value="TIF_beta_prop-like"/>
</dbReference>
<dbReference type="PANTHER" id="PTHR36842:SF1">
    <property type="entry name" value="PROTEIN TOLB"/>
    <property type="match status" value="1"/>
</dbReference>
<dbReference type="Pfam" id="PF07676">
    <property type="entry name" value="PD40"/>
    <property type="match status" value="1"/>
</dbReference>
<keyword evidence="2" id="KW-0472">Membrane</keyword>
<dbReference type="InterPro" id="IPR011659">
    <property type="entry name" value="WD40"/>
</dbReference>
<dbReference type="RefSeq" id="WP_303503256.1">
    <property type="nucleotide sequence ID" value="NZ_JAUOQV010000001.1"/>
</dbReference>
<reference evidence="4" key="1">
    <citation type="submission" date="2023-07" db="EMBL/GenBank/DDBJ databases">
        <title>Genome content predicts the carbon catabolic preferences of heterotrophic bacteria.</title>
        <authorList>
            <person name="Gralka M."/>
        </authorList>
    </citation>
    <scope>NUCLEOTIDE SEQUENCE</scope>
    <source>
        <strain evidence="4">I3M17_2</strain>
    </source>
</reference>
<accession>A0AAW7X0A6</accession>
<evidence type="ECO:0000256" key="1">
    <source>
        <dbReference type="ARBA" id="ARBA00009820"/>
    </source>
</evidence>
<dbReference type="EMBL" id="JAUOPB010000001">
    <property type="protein sequence ID" value="MDO6420917.1"/>
    <property type="molecule type" value="Genomic_DNA"/>
</dbReference>
<keyword evidence="2" id="KW-0812">Transmembrane</keyword>
<organism evidence="4 5">
    <name type="scientific">Saccharophagus degradans</name>
    <dbReference type="NCBI Taxonomy" id="86304"/>
    <lineage>
        <taxon>Bacteria</taxon>
        <taxon>Pseudomonadati</taxon>
        <taxon>Pseudomonadota</taxon>
        <taxon>Gammaproteobacteria</taxon>
        <taxon>Cellvibrionales</taxon>
        <taxon>Cellvibrionaceae</taxon>
        <taxon>Saccharophagus</taxon>
    </lineage>
</organism>
<evidence type="ECO:0000313" key="5">
    <source>
        <dbReference type="Proteomes" id="UP001169760"/>
    </source>
</evidence>
<dbReference type="InterPro" id="IPR011042">
    <property type="entry name" value="6-blade_b-propeller_TolB-like"/>
</dbReference>
<protein>
    <recommendedName>
        <fullName evidence="3">Translation initiation factor beta propellor-like domain-containing protein</fullName>
    </recommendedName>
</protein>
<feature type="domain" description="Translation initiation factor beta propellor-like" evidence="3">
    <location>
        <begin position="163"/>
        <end position="279"/>
    </location>
</feature>
<sequence length="378" mass="42210">MLSTQHLFHNIKKTLHIRQLGVMAGFTGCLFLSTHGYADIYFSAKTVGPSSSIYSKSSATSAPIKQITNDNRWRDLAFDVGKNKIVFMSNRHTNTGIDLRKQSEQFNIYLTSTAGGEPQVLANTNLDETYPKLSSSETIVAYTLKEQPQEQLVLLDIETRKPIATIKAAAIIDYSWHPQNNQIAVITDNADNTNIAIYDVKKQKSSQIFSLSKKDNSTLSYISWAPNGKNLAFIVNPGKPTAKRQLKLLNLATNKASSISQPDQEVQSPVSWAPDSKSLAYSALLNYKYYFDETTYKKVYEGEMHIFVADTEGALRQVTTGKHLHNKPEFSPDGKQIAFLFAEDLSQHTAALRLVDLNGKVLNELFKPVHGSSEIVWK</sequence>
<proteinExistence type="inferred from homology"/>
<comment type="caution">
    <text evidence="4">The sequence shown here is derived from an EMBL/GenBank/DDBJ whole genome shotgun (WGS) entry which is preliminary data.</text>
</comment>
<dbReference type="PANTHER" id="PTHR36842">
    <property type="entry name" value="PROTEIN TOLB HOMOLOG"/>
    <property type="match status" value="1"/>
</dbReference>
<gene>
    <name evidence="4" type="ORF">Q4521_00375</name>
</gene>
<comment type="similarity">
    <text evidence="1">Belongs to the TolB family.</text>
</comment>
<evidence type="ECO:0000256" key="2">
    <source>
        <dbReference type="SAM" id="Phobius"/>
    </source>
</evidence>
<dbReference type="Proteomes" id="UP001169760">
    <property type="component" value="Unassembled WGS sequence"/>
</dbReference>
<name>A0AAW7X0A6_9GAMM</name>
<evidence type="ECO:0000259" key="3">
    <source>
        <dbReference type="Pfam" id="PF08662"/>
    </source>
</evidence>
<dbReference type="Gene3D" id="2.120.10.30">
    <property type="entry name" value="TolB, C-terminal domain"/>
    <property type="match status" value="2"/>
</dbReference>